<dbReference type="InterPro" id="IPR036465">
    <property type="entry name" value="vWFA_dom_sf"/>
</dbReference>
<gene>
    <name evidence="2" type="ORF">DSM106972_007520</name>
</gene>
<accession>A0A3S1AW84</accession>
<dbReference type="EMBL" id="RSCL01000001">
    <property type="protein sequence ID" value="RUT10257.1"/>
    <property type="molecule type" value="Genomic_DNA"/>
</dbReference>
<reference evidence="2" key="2">
    <citation type="journal article" date="2019" name="Genome Biol. Evol.">
        <title>Day and night: Metabolic profiles and evolutionary relationships of six axenic non-marine cyanobacteria.</title>
        <authorList>
            <person name="Will S.E."/>
            <person name="Henke P."/>
            <person name="Boedeker C."/>
            <person name="Huang S."/>
            <person name="Brinkmann H."/>
            <person name="Rohde M."/>
            <person name="Jarek M."/>
            <person name="Friedl T."/>
            <person name="Seufert S."/>
            <person name="Schumacher M."/>
            <person name="Overmann J."/>
            <person name="Neumann-Schaal M."/>
            <person name="Petersen J."/>
        </authorList>
    </citation>
    <scope>NUCLEOTIDE SEQUENCE [LARGE SCALE GENOMIC DNA]</scope>
    <source>
        <strain evidence="2">PCC 7102</strain>
    </source>
</reference>
<proteinExistence type="predicted"/>
<reference evidence="2" key="1">
    <citation type="submission" date="2018-12" db="EMBL/GenBank/DDBJ databases">
        <authorList>
            <person name="Will S."/>
            <person name="Neumann-Schaal M."/>
            <person name="Henke P."/>
        </authorList>
    </citation>
    <scope>NUCLEOTIDE SEQUENCE</scope>
    <source>
        <strain evidence="2">PCC 7102</strain>
    </source>
</reference>
<feature type="domain" description="VWFA" evidence="1">
    <location>
        <begin position="38"/>
        <end position="239"/>
    </location>
</feature>
<evidence type="ECO:0000259" key="1">
    <source>
        <dbReference type="PROSITE" id="PS50234"/>
    </source>
</evidence>
<dbReference type="AlphaFoldDB" id="A0A3S1AW84"/>
<dbReference type="InterPro" id="IPR002035">
    <property type="entry name" value="VWF_A"/>
</dbReference>
<dbReference type="PROSITE" id="PS50234">
    <property type="entry name" value="VWFA"/>
    <property type="match status" value="1"/>
</dbReference>
<dbReference type="SUPFAM" id="SSF53300">
    <property type="entry name" value="vWA-like"/>
    <property type="match status" value="1"/>
</dbReference>
<protein>
    <recommendedName>
        <fullName evidence="1">VWFA domain-containing protein</fullName>
    </recommendedName>
</protein>
<dbReference type="Proteomes" id="UP000271624">
    <property type="component" value="Unassembled WGS sequence"/>
</dbReference>
<dbReference type="Pfam" id="PF06707">
    <property type="entry name" value="DUF1194"/>
    <property type="match status" value="1"/>
</dbReference>
<dbReference type="Gene3D" id="3.40.50.410">
    <property type="entry name" value="von Willebrand factor, type A domain"/>
    <property type="match status" value="1"/>
</dbReference>
<dbReference type="OrthoDB" id="9792179at2"/>
<keyword evidence="3" id="KW-1185">Reference proteome</keyword>
<name>A0A3S1AW84_9CYAN</name>
<sequence>MKLSNVARLAIAAVACGIGTLAVNSKVVAATLTPVDLELSLLVDVSGSVNNSEFNLQKQGYVDVFNSSDLFNNFISKGEFGKIAVNLIYWSSSGQQAESVGWTLIDSAISSQNFAAAINSTTRPFFGGTAPGSAIAYATPKFFNNAFDGKRQVIDVSGDGPENGGLNTATARNNALAQGVDAINGIVVGTNSERATTLPFYQSSVIGGTNADGTSAFVLEAKSFQEFGSVLEKKIKAEVKPPSVSVPEPASVIGLLAFSLIGASSVKQKFNQAKHN</sequence>
<dbReference type="RefSeq" id="WP_127078947.1">
    <property type="nucleotide sequence ID" value="NZ_RSCL01000001.1"/>
</dbReference>
<evidence type="ECO:0000313" key="3">
    <source>
        <dbReference type="Proteomes" id="UP000271624"/>
    </source>
</evidence>
<dbReference type="InterPro" id="IPR010607">
    <property type="entry name" value="DUF1194"/>
</dbReference>
<evidence type="ECO:0000313" key="2">
    <source>
        <dbReference type="EMBL" id="RUT10257.1"/>
    </source>
</evidence>
<comment type="caution">
    <text evidence="2">The sequence shown here is derived from an EMBL/GenBank/DDBJ whole genome shotgun (WGS) entry which is preliminary data.</text>
</comment>
<organism evidence="2 3">
    <name type="scientific">Dulcicalothrix desertica PCC 7102</name>
    <dbReference type="NCBI Taxonomy" id="232991"/>
    <lineage>
        <taxon>Bacteria</taxon>
        <taxon>Bacillati</taxon>
        <taxon>Cyanobacteriota</taxon>
        <taxon>Cyanophyceae</taxon>
        <taxon>Nostocales</taxon>
        <taxon>Calotrichaceae</taxon>
        <taxon>Dulcicalothrix</taxon>
    </lineage>
</organism>